<dbReference type="InParanoid" id="E3M7I5"/>
<feature type="coiled-coil region" evidence="1">
    <location>
        <begin position="123"/>
        <end position="150"/>
    </location>
</feature>
<evidence type="ECO:0000313" key="4">
    <source>
        <dbReference type="EMBL" id="EFO93897.1"/>
    </source>
</evidence>
<feature type="region of interest" description="Disordered" evidence="2">
    <location>
        <begin position="477"/>
        <end position="520"/>
    </location>
</feature>
<evidence type="ECO:0000256" key="2">
    <source>
        <dbReference type="SAM" id="MobiDB-lite"/>
    </source>
</evidence>
<keyword evidence="1" id="KW-0175">Coiled coil</keyword>
<feature type="region of interest" description="Disordered" evidence="2">
    <location>
        <begin position="421"/>
        <end position="463"/>
    </location>
</feature>
<dbReference type="EMBL" id="DS268427">
    <property type="protein sequence ID" value="EFO93897.1"/>
    <property type="molecule type" value="Genomic_DNA"/>
</dbReference>
<dbReference type="PANTHER" id="PTHR37435">
    <property type="entry name" value="PROTEIN CBG14344"/>
    <property type="match status" value="1"/>
</dbReference>
<dbReference type="STRING" id="31234.E3M7I5"/>
<proteinExistence type="predicted"/>
<feature type="domain" description="aECM cysteine-cradle" evidence="3">
    <location>
        <begin position="632"/>
        <end position="683"/>
    </location>
</feature>
<feature type="compositionally biased region" description="Acidic residues" evidence="2">
    <location>
        <begin position="487"/>
        <end position="499"/>
    </location>
</feature>
<dbReference type="Proteomes" id="UP000008281">
    <property type="component" value="Unassembled WGS sequence"/>
</dbReference>
<feature type="compositionally biased region" description="Low complexity" evidence="2">
    <location>
        <begin position="219"/>
        <end position="237"/>
    </location>
</feature>
<evidence type="ECO:0000256" key="1">
    <source>
        <dbReference type="SAM" id="Coils"/>
    </source>
</evidence>
<reference evidence="4" key="1">
    <citation type="submission" date="2007-07" db="EMBL/GenBank/DDBJ databases">
        <title>PCAP assembly of the Caenorhabditis remanei genome.</title>
        <authorList>
            <consortium name="The Caenorhabditis remanei Sequencing Consortium"/>
            <person name="Wilson R.K."/>
        </authorList>
    </citation>
    <scope>NUCLEOTIDE SEQUENCE [LARGE SCALE GENOMIC DNA]</scope>
    <source>
        <strain evidence="4">PB4641</strain>
    </source>
</reference>
<evidence type="ECO:0000313" key="5">
    <source>
        <dbReference type="Proteomes" id="UP000008281"/>
    </source>
</evidence>
<feature type="region of interest" description="Disordered" evidence="2">
    <location>
        <begin position="67"/>
        <end position="86"/>
    </location>
</feature>
<dbReference type="FunCoup" id="E3M7I5">
    <property type="interactions" value="1552"/>
</dbReference>
<feature type="compositionally biased region" description="Acidic residues" evidence="2">
    <location>
        <begin position="429"/>
        <end position="439"/>
    </location>
</feature>
<sequence length="688" mass="79045">MLFYGPFVVHLYFRDKEYLYLVFQMRHLLVVFPALVAVSLAQDHFIDVRSLVRDTIDAIKEVPEMMKSQNQTSTSVQPDVSTPEPEKVVKARSDVYDSLLKLPADIMSQLARDAGFVSEKEQKKEVEVVTEKKQEEVERVEKKKEDEESYSFKTVSKQTEQSMNIREEHIQLGVDDVKAEQQNELNERPTLASKKIEDNEDIFSISKLISATGNAIREAQAAQAAQHPQKSQPQQEPMITLPPLVPLPPVPLQMPALQMPATAAQPATEIMYRPVTKDGKTVYEQVVVLKDANGSVKILPNTLLPQLPEVSKRVEIKQVKTASDAAEFLAPTFPPMVNLFTDPTTTTTTTTTTTEEPEVTTTEETGKPRRKSLPRRKIHYLEKKTKDMHSRQFGAKTVQMSDPIEIQAQEEQEPVNVLQKEAEKVEEKEAVEEEQEETTEPPKKKRKMRKTHKTSKKEKKEIRKFPDLYDEQWKTQVAPSVSPPSEEFAEQFDGVDEVQDSPRRQEMVQDEPQNDTPMNDAMEQRSSKVQMFTKEQEEELLNKEIRKRVMQRIRLSKVKTTTETPTTEAPEEKEEVVKTAAEEEEEEGDDVIEAEELVEDEEEEVTTTTTTTEAPVTRAQRVKKNKKRAVVTKHQCLNLRSFARQFLFDTVEEFAKEHCYFIENYYPALTCARSHIYVAKCQKWLKEE</sequence>
<dbReference type="HOGENOM" id="CLU_397531_0_0_1"/>
<keyword evidence="5" id="KW-1185">Reference proteome</keyword>
<protein>
    <recommendedName>
        <fullName evidence="3">aECM cysteine-cradle domain-containing protein</fullName>
    </recommendedName>
</protein>
<feature type="compositionally biased region" description="Polar residues" evidence="2">
    <location>
        <begin position="67"/>
        <end position="80"/>
    </location>
</feature>
<feature type="compositionally biased region" description="Basic residues" evidence="2">
    <location>
        <begin position="443"/>
        <end position="457"/>
    </location>
</feature>
<dbReference type="eggNOG" id="ENOG502TGSI">
    <property type="taxonomic scope" value="Eukaryota"/>
</dbReference>
<accession>E3M7I5</accession>
<evidence type="ECO:0000259" key="3">
    <source>
        <dbReference type="Pfam" id="PF23626"/>
    </source>
</evidence>
<dbReference type="AlphaFoldDB" id="E3M7I5"/>
<organism evidence="5">
    <name type="scientific">Caenorhabditis remanei</name>
    <name type="common">Caenorhabditis vulgaris</name>
    <dbReference type="NCBI Taxonomy" id="31234"/>
    <lineage>
        <taxon>Eukaryota</taxon>
        <taxon>Metazoa</taxon>
        <taxon>Ecdysozoa</taxon>
        <taxon>Nematoda</taxon>
        <taxon>Chromadorea</taxon>
        <taxon>Rhabditida</taxon>
        <taxon>Rhabditina</taxon>
        <taxon>Rhabditomorpha</taxon>
        <taxon>Rhabditoidea</taxon>
        <taxon>Rhabditidae</taxon>
        <taxon>Peloderinae</taxon>
        <taxon>Caenorhabditis</taxon>
    </lineage>
</organism>
<dbReference type="OrthoDB" id="5865092at2759"/>
<gene>
    <name evidence="4" type="ORF">CRE_12737</name>
</gene>
<dbReference type="OMA" id="HCYFIEN"/>
<feature type="compositionally biased region" description="Low complexity" evidence="2">
    <location>
        <begin position="341"/>
        <end position="363"/>
    </location>
</feature>
<dbReference type="InterPro" id="IPR055352">
    <property type="entry name" value="CCD_aECM"/>
</dbReference>
<dbReference type="PANTHER" id="PTHR37435:SF6">
    <property type="entry name" value="TITIN"/>
    <property type="match status" value="1"/>
</dbReference>
<name>E3M7I5_CAERE</name>
<feature type="region of interest" description="Disordered" evidence="2">
    <location>
        <begin position="219"/>
        <end position="240"/>
    </location>
</feature>
<dbReference type="Pfam" id="PF23626">
    <property type="entry name" value="CCD_aECM"/>
    <property type="match status" value="1"/>
</dbReference>
<feature type="region of interest" description="Disordered" evidence="2">
    <location>
        <begin position="337"/>
        <end position="372"/>
    </location>
</feature>